<dbReference type="Pfam" id="PF00096">
    <property type="entry name" value="zf-C2H2"/>
    <property type="match status" value="1"/>
</dbReference>
<dbReference type="GO" id="GO:0008270">
    <property type="term" value="F:zinc ion binding"/>
    <property type="evidence" value="ECO:0007669"/>
    <property type="project" value="UniProtKB-KW"/>
</dbReference>
<dbReference type="SUPFAM" id="SSF57667">
    <property type="entry name" value="beta-beta-alpha zinc fingers"/>
    <property type="match status" value="1"/>
</dbReference>
<dbReference type="AlphaFoldDB" id="A0A3B6G033"/>
<dbReference type="Gramene" id="TraesKAR3B01G0496970.1">
    <property type="protein sequence ID" value="cds.TraesKAR3B01G0496970.1"/>
    <property type="gene ID" value="TraesKAR3B01G0496970"/>
</dbReference>
<feature type="region of interest" description="Disordered" evidence="12">
    <location>
        <begin position="67"/>
        <end position="95"/>
    </location>
</feature>
<dbReference type="Proteomes" id="UP000019116">
    <property type="component" value="Chromosome 3B"/>
</dbReference>
<gene>
    <name evidence="14" type="primary">LOC123072233</name>
</gene>
<dbReference type="Gramene" id="TraesCS3B03G1228200.1">
    <property type="protein sequence ID" value="TraesCS3B03G1228200.1.CDS"/>
    <property type="gene ID" value="TraesCS3B03G1228200"/>
</dbReference>
<dbReference type="PROSITE" id="PS00028">
    <property type="entry name" value="ZINC_FINGER_C2H2_1"/>
    <property type="match status" value="1"/>
</dbReference>
<evidence type="ECO:0000256" key="7">
    <source>
        <dbReference type="ARBA" id="ARBA00023163"/>
    </source>
</evidence>
<evidence type="ECO:0000256" key="1">
    <source>
        <dbReference type="ARBA" id="ARBA00022723"/>
    </source>
</evidence>
<dbReference type="PaxDb" id="4565-Traes_3B_850142A99.2"/>
<dbReference type="Gramene" id="TraesSTA3B03G01738500.1">
    <property type="protein sequence ID" value="TraesSTA3B03G01738500.1"/>
    <property type="gene ID" value="TraesSTA3B03G01738500"/>
</dbReference>
<protein>
    <recommendedName>
        <fullName evidence="9">Protein EARLY HEADING DATE 2</fullName>
    </recommendedName>
    <alternativeName>
        <fullName evidence="10">Protein RICE INDETERMINATE 1</fullName>
    </alternativeName>
</protein>
<keyword evidence="7" id="KW-0804">Transcription</keyword>
<evidence type="ECO:0000259" key="13">
    <source>
        <dbReference type="PROSITE" id="PS50157"/>
    </source>
</evidence>
<reference evidence="14" key="1">
    <citation type="submission" date="2018-08" db="EMBL/GenBank/DDBJ databases">
        <authorList>
            <person name="Rossello M."/>
        </authorList>
    </citation>
    <scope>NUCLEOTIDE SEQUENCE [LARGE SCALE GENOMIC DNA]</scope>
    <source>
        <strain evidence="14">cv. Chinese Spring</strain>
    </source>
</reference>
<comment type="function">
    <text evidence="8">Transcription activator that acts as a flowering master switch in both long and short days, independently of the circadian clock. Promotes flowering upstream of HD1 by up-regulating FTL1, FTL4, FTL5, FTL6, EHD1, HD3A and RFT1. Seems to repress FTL11 expression. May recognize the consensus motif 5'-TTTGTCGTAAT-3' in target gene promoters.</text>
</comment>
<evidence type="ECO:0000256" key="12">
    <source>
        <dbReference type="SAM" id="MobiDB-lite"/>
    </source>
</evidence>
<dbReference type="InterPro" id="IPR055186">
    <property type="entry name" value="C2H2-2nd_BIRD-IDD"/>
</dbReference>
<dbReference type="InterPro" id="IPR036236">
    <property type="entry name" value="Znf_C2H2_sf"/>
</dbReference>
<organism evidence="14">
    <name type="scientific">Triticum aestivum</name>
    <name type="common">Wheat</name>
    <dbReference type="NCBI Taxonomy" id="4565"/>
    <lineage>
        <taxon>Eukaryota</taxon>
        <taxon>Viridiplantae</taxon>
        <taxon>Streptophyta</taxon>
        <taxon>Embryophyta</taxon>
        <taxon>Tracheophyta</taxon>
        <taxon>Spermatophyta</taxon>
        <taxon>Magnoliopsida</taxon>
        <taxon>Liliopsida</taxon>
        <taxon>Poales</taxon>
        <taxon>Poaceae</taxon>
        <taxon>BOP clade</taxon>
        <taxon>Pooideae</taxon>
        <taxon>Triticodae</taxon>
        <taxon>Triticeae</taxon>
        <taxon>Triticinae</taxon>
        <taxon>Triticum</taxon>
    </lineage>
</organism>
<keyword evidence="1" id="KW-0479">Metal-binding</keyword>
<evidence type="ECO:0000256" key="10">
    <source>
        <dbReference type="ARBA" id="ARBA00083437"/>
    </source>
</evidence>
<dbReference type="InterPro" id="IPR055187">
    <property type="entry name" value="C2CH-3rd_BIRD-IDD"/>
</dbReference>
<keyword evidence="5" id="KW-0805">Transcription regulation</keyword>
<dbReference type="OrthoDB" id="6354171at2759"/>
<reference evidence="14" key="2">
    <citation type="submission" date="2018-10" db="UniProtKB">
        <authorList>
            <consortium name="EnsemblPlants"/>
        </authorList>
    </citation>
    <scope>IDENTIFICATION</scope>
</reference>
<keyword evidence="3 11" id="KW-0863">Zinc-finger</keyword>
<keyword evidence="4" id="KW-0862">Zinc</keyword>
<dbReference type="GO" id="GO:0005634">
    <property type="term" value="C:nucleus"/>
    <property type="evidence" value="ECO:0000318"/>
    <property type="project" value="GO_Central"/>
</dbReference>
<dbReference type="STRING" id="4565.A0A3B6G033"/>
<dbReference type="InterPro" id="IPR055185">
    <property type="entry name" value="C2CH-4th_BIRD-IDD"/>
</dbReference>
<dbReference type="PROSITE" id="PS50157">
    <property type="entry name" value="ZINC_FINGER_C2H2_2"/>
    <property type="match status" value="1"/>
</dbReference>
<evidence type="ECO:0000256" key="6">
    <source>
        <dbReference type="ARBA" id="ARBA00023159"/>
    </source>
</evidence>
<evidence type="ECO:0000313" key="14">
    <source>
        <dbReference type="EnsemblPlants" id="TraesCS3B02G497200.1"/>
    </source>
</evidence>
<dbReference type="FunFam" id="3.30.160.60:FF:000554">
    <property type="entry name" value="protein indeterminate-domain 12-like"/>
    <property type="match status" value="1"/>
</dbReference>
<proteinExistence type="predicted"/>
<dbReference type="PANTHER" id="PTHR10593:SF151">
    <property type="entry name" value="OS01G0935000 PROTEIN"/>
    <property type="match status" value="1"/>
</dbReference>
<dbReference type="Pfam" id="PF22996">
    <property type="entry name" value="C2H2-2nd_BIRD-IDD"/>
    <property type="match status" value="1"/>
</dbReference>
<dbReference type="Gramene" id="TraesCS3B02G497200.1">
    <property type="protein sequence ID" value="TraesCS3B02G497200.1"/>
    <property type="gene ID" value="TraesCS3B02G497200"/>
</dbReference>
<evidence type="ECO:0000256" key="9">
    <source>
        <dbReference type="ARBA" id="ARBA00072973"/>
    </source>
</evidence>
<evidence type="ECO:0000256" key="3">
    <source>
        <dbReference type="ARBA" id="ARBA00022771"/>
    </source>
</evidence>
<dbReference type="Gramene" id="TraesLDM3B03G01748720.1">
    <property type="protein sequence ID" value="TraesLDM3B03G01748720.1"/>
    <property type="gene ID" value="TraesLDM3B03G01748720"/>
</dbReference>
<dbReference type="GeneID" id="123072233"/>
<keyword evidence="15" id="KW-1185">Reference proteome</keyword>
<keyword evidence="6" id="KW-0010">Activator</keyword>
<evidence type="ECO:0000256" key="4">
    <source>
        <dbReference type="ARBA" id="ARBA00022833"/>
    </source>
</evidence>
<dbReference type="OMA" id="VEEEFMQ"/>
<dbReference type="PANTHER" id="PTHR10593">
    <property type="entry name" value="SERINE/THREONINE-PROTEIN KINASE RIO"/>
    <property type="match status" value="1"/>
</dbReference>
<dbReference type="Pfam" id="PF22995">
    <property type="entry name" value="C2CH-3rd_BIRD-IDD"/>
    <property type="match status" value="1"/>
</dbReference>
<evidence type="ECO:0000256" key="8">
    <source>
        <dbReference type="ARBA" id="ARBA00059785"/>
    </source>
</evidence>
<dbReference type="Gene3D" id="3.30.160.60">
    <property type="entry name" value="Classic Zinc Finger"/>
    <property type="match status" value="1"/>
</dbReference>
<feature type="domain" description="C2H2-type" evidence="13">
    <location>
        <begin position="111"/>
        <end position="133"/>
    </location>
</feature>
<evidence type="ECO:0000313" key="15">
    <source>
        <dbReference type="Proteomes" id="UP000019116"/>
    </source>
</evidence>
<accession>A0A3B6G033</accession>
<evidence type="ECO:0000256" key="5">
    <source>
        <dbReference type="ARBA" id="ARBA00023015"/>
    </source>
</evidence>
<dbReference type="GO" id="GO:0003700">
    <property type="term" value="F:DNA-binding transcription factor activity"/>
    <property type="evidence" value="ECO:0000318"/>
    <property type="project" value="GO_Central"/>
</dbReference>
<dbReference type="FunFam" id="3.30.160.60:FF:000131">
    <property type="entry name" value="protein indeterminate-domain 5, chloroplastic-like"/>
    <property type="match status" value="1"/>
</dbReference>
<dbReference type="InterPro" id="IPR013087">
    <property type="entry name" value="Znf_C2H2_type"/>
</dbReference>
<dbReference type="EnsemblPlants" id="TraesCS3B02G497200.1">
    <property type="protein sequence ID" value="TraesCS3B02G497200.1"/>
    <property type="gene ID" value="TraesCS3B02G497200"/>
</dbReference>
<dbReference type="Gramene" id="TraesNOR3B03G01773620.1">
    <property type="protein sequence ID" value="TraesNOR3B03G01773620.1"/>
    <property type="gene ID" value="TraesNOR3B03G01773620"/>
</dbReference>
<dbReference type="Pfam" id="PF22992">
    <property type="entry name" value="C2CH-4th_BIRD-IDD"/>
    <property type="match status" value="1"/>
</dbReference>
<keyword evidence="2" id="KW-0677">Repeat</keyword>
<sequence>MRSCMPPMACGATGTGECTGSFSSVSSTVEGLGEEFRLPYHGKPPFLAGSPPEIREDDGDLRLVIAGTSDSLSTPPAATKKKKKRSLPGTPDPSAEVIALSPRTLMATNRFVCEICHKGFQRDQNLQLHRRGHNLPWKLRQRGAEGGAAPRKRAYVCPEPACVHHDPRRALGDLTGIKKHFCRKHGEKKWKCDRCAKRYAVHSDWKAHAKVCGTREYRCDCGTLFSRRDSFVTHRAFCDALAQENSKLAQPAMNMATVASALQGQQHAHHHNLMLPSTHADDLDMDADEASAFEPDIKSPHLKMFSDYDADAADADNPLGCMLSSLGAAPSAFSPSSRLSMLGLQAGPSDAASMGGCYSPGNGGLASMSATALLQKAAQMGATTSSGYGVSFTPGHPGLASTMAALDRFPCTGGPFGGPTRAFGAYDGVVGFGVGGLMPGQLYNDGANGGTTRNAGPAVSGADNPMDDERRRAAAGDDVRVVDYMGVEHQRTSYGSVSSASPFADYTGPWP</sequence>
<evidence type="ECO:0000256" key="2">
    <source>
        <dbReference type="ARBA" id="ARBA00022737"/>
    </source>
</evidence>
<evidence type="ECO:0000256" key="11">
    <source>
        <dbReference type="PROSITE-ProRule" id="PRU00042"/>
    </source>
</evidence>
<name>A0A3B6G033_WHEAT</name>
<dbReference type="InterPro" id="IPR031140">
    <property type="entry name" value="IDD1-16"/>
</dbReference>
<dbReference type="RefSeq" id="XP_044351737.1">
    <property type="nucleotide sequence ID" value="XM_044495802.1"/>
</dbReference>
<feature type="region of interest" description="Disordered" evidence="12">
    <location>
        <begin position="448"/>
        <end position="469"/>
    </location>
</feature>